<evidence type="ECO:0000313" key="2">
    <source>
        <dbReference type="EMBL" id="PWK09042.1"/>
    </source>
</evidence>
<keyword evidence="1" id="KW-0812">Transmembrane</keyword>
<reference evidence="2 3" key="1">
    <citation type="submission" date="2018-05" db="EMBL/GenBank/DDBJ databases">
        <title>Genomic Encyclopedia of Type Strains, Phase IV (KMG-IV): sequencing the most valuable type-strain genomes for metagenomic binning, comparative biology and taxonomic classification.</title>
        <authorList>
            <person name="Goeker M."/>
        </authorList>
    </citation>
    <scope>NUCLEOTIDE SEQUENCE [LARGE SCALE GENOMIC DNA]</scope>
    <source>
        <strain evidence="2 3">DSM 18773</strain>
    </source>
</reference>
<comment type="caution">
    <text evidence="2">The sequence shown here is derived from an EMBL/GenBank/DDBJ whole genome shotgun (WGS) entry which is preliminary data.</text>
</comment>
<dbReference type="EMBL" id="QGGL01000014">
    <property type="protein sequence ID" value="PWK09042.1"/>
    <property type="molecule type" value="Genomic_DNA"/>
</dbReference>
<proteinExistence type="predicted"/>
<protein>
    <submittedName>
        <fullName evidence="2">Uncharacterized protein</fullName>
    </submittedName>
</protein>
<feature type="transmembrane region" description="Helical" evidence="1">
    <location>
        <begin position="35"/>
        <end position="53"/>
    </location>
</feature>
<keyword evidence="1" id="KW-0472">Membrane</keyword>
<organism evidence="2 3">
    <name type="scientific">Tumebacillus permanentifrigoris</name>
    <dbReference type="NCBI Taxonomy" id="378543"/>
    <lineage>
        <taxon>Bacteria</taxon>
        <taxon>Bacillati</taxon>
        <taxon>Bacillota</taxon>
        <taxon>Bacilli</taxon>
        <taxon>Bacillales</taxon>
        <taxon>Alicyclobacillaceae</taxon>
        <taxon>Tumebacillus</taxon>
    </lineage>
</organism>
<sequence length="154" mass="18481">MALYVLVAISILVFWVVIDHSRVRGWLPLMITGVFLRYLYQLFLISWLQIWIVHGESWQKLWNPILADITIWPVFTLLFVQFIPRQPYRFWYVVVYVIGSIGYEQLLVRFGILSAGESWHIGFAFLEQTIYYSMLYLLWQWLSPAVREETRLDD</sequence>
<accession>A0A316D6X7</accession>
<gene>
    <name evidence="2" type="ORF">C7459_114109</name>
</gene>
<keyword evidence="3" id="KW-1185">Reference proteome</keyword>
<feature type="transmembrane region" description="Helical" evidence="1">
    <location>
        <begin position="65"/>
        <end position="84"/>
    </location>
</feature>
<name>A0A316D6X7_9BACL</name>
<evidence type="ECO:0000313" key="3">
    <source>
        <dbReference type="Proteomes" id="UP000245634"/>
    </source>
</evidence>
<feature type="transmembrane region" description="Helical" evidence="1">
    <location>
        <begin position="90"/>
        <end position="108"/>
    </location>
</feature>
<dbReference type="RefSeq" id="WP_109690292.1">
    <property type="nucleotide sequence ID" value="NZ_QGGL01000014.1"/>
</dbReference>
<feature type="transmembrane region" description="Helical" evidence="1">
    <location>
        <begin position="120"/>
        <end position="142"/>
    </location>
</feature>
<dbReference type="AlphaFoldDB" id="A0A316D6X7"/>
<keyword evidence="1" id="KW-1133">Transmembrane helix</keyword>
<dbReference type="OrthoDB" id="2381689at2"/>
<dbReference type="Proteomes" id="UP000245634">
    <property type="component" value="Unassembled WGS sequence"/>
</dbReference>
<evidence type="ECO:0000256" key="1">
    <source>
        <dbReference type="SAM" id="Phobius"/>
    </source>
</evidence>